<dbReference type="PANTHER" id="PTHR23048:SF59">
    <property type="entry name" value="EF-HAND SUPERFAMILY PROTEIN"/>
    <property type="match status" value="1"/>
</dbReference>
<protein>
    <submittedName>
        <fullName evidence="6">(thale cress) hypothetical protein</fullName>
    </submittedName>
</protein>
<feature type="domain" description="EF-hand" evidence="5">
    <location>
        <begin position="213"/>
        <end position="248"/>
    </location>
</feature>
<dbReference type="InterPro" id="IPR050230">
    <property type="entry name" value="CALM/Myosin/TropC-like"/>
</dbReference>
<keyword evidence="2" id="KW-0677">Repeat</keyword>
<dbReference type="AlphaFoldDB" id="A0A7G2EU05"/>
<dbReference type="Gene3D" id="1.10.238.10">
    <property type="entry name" value="EF-hand"/>
    <property type="match status" value="2"/>
</dbReference>
<evidence type="ECO:0000256" key="1">
    <source>
        <dbReference type="ARBA" id="ARBA00022723"/>
    </source>
</evidence>
<organism evidence="6 7">
    <name type="scientific">Arabidopsis thaliana</name>
    <name type="common">Mouse-ear cress</name>
    <dbReference type="NCBI Taxonomy" id="3702"/>
    <lineage>
        <taxon>Eukaryota</taxon>
        <taxon>Viridiplantae</taxon>
        <taxon>Streptophyta</taxon>
        <taxon>Embryophyta</taxon>
        <taxon>Tracheophyta</taxon>
        <taxon>Spermatophyta</taxon>
        <taxon>Magnoliopsida</taxon>
        <taxon>eudicotyledons</taxon>
        <taxon>Gunneridae</taxon>
        <taxon>Pentapetalae</taxon>
        <taxon>rosids</taxon>
        <taxon>malvids</taxon>
        <taxon>Brassicales</taxon>
        <taxon>Brassicaceae</taxon>
        <taxon>Camelineae</taxon>
        <taxon>Arabidopsis</taxon>
    </lineage>
</organism>
<evidence type="ECO:0000259" key="5">
    <source>
        <dbReference type="PROSITE" id="PS50222"/>
    </source>
</evidence>
<dbReference type="Proteomes" id="UP000516314">
    <property type="component" value="Chromosome 3"/>
</dbReference>
<feature type="region of interest" description="Disordered" evidence="4">
    <location>
        <begin position="1"/>
        <end position="24"/>
    </location>
</feature>
<dbReference type="InterPro" id="IPR011992">
    <property type="entry name" value="EF-hand-dom_pair"/>
</dbReference>
<name>A0A7G2EU05_ARATH</name>
<dbReference type="SMART" id="SM00054">
    <property type="entry name" value="EFh"/>
    <property type="match status" value="4"/>
</dbReference>
<feature type="domain" description="EF-hand" evidence="5">
    <location>
        <begin position="286"/>
        <end position="321"/>
    </location>
</feature>
<feature type="region of interest" description="Disordered" evidence="4">
    <location>
        <begin position="124"/>
        <end position="152"/>
    </location>
</feature>
<dbReference type="EMBL" id="LR881468">
    <property type="protein sequence ID" value="CAD5325392.1"/>
    <property type="molecule type" value="Genomic_DNA"/>
</dbReference>
<evidence type="ECO:0000313" key="6">
    <source>
        <dbReference type="EMBL" id="CAD5325392.1"/>
    </source>
</evidence>
<dbReference type="FunFam" id="1.10.238.10:FF:000256">
    <property type="entry name" value="probable calcium-binding protein CML20"/>
    <property type="match status" value="1"/>
</dbReference>
<evidence type="ECO:0000256" key="2">
    <source>
        <dbReference type="ARBA" id="ARBA00022737"/>
    </source>
</evidence>
<keyword evidence="3" id="KW-0106">Calcium</keyword>
<dbReference type="InterPro" id="IPR012881">
    <property type="entry name" value="DUF1685"/>
</dbReference>
<dbReference type="SUPFAM" id="SSF47473">
    <property type="entry name" value="EF-hand"/>
    <property type="match status" value="1"/>
</dbReference>
<accession>A0A7G2EU05</accession>
<dbReference type="FunFam" id="1.10.238.10:FF:000268">
    <property type="entry name" value="Centrin 2"/>
    <property type="match status" value="1"/>
</dbReference>
<feature type="compositionally biased region" description="Low complexity" evidence="4">
    <location>
        <begin position="124"/>
        <end position="138"/>
    </location>
</feature>
<dbReference type="InterPro" id="IPR002048">
    <property type="entry name" value="EF_hand_dom"/>
</dbReference>
<dbReference type="PANTHER" id="PTHR23048">
    <property type="entry name" value="MYOSIN LIGHT CHAIN 1, 3"/>
    <property type="match status" value="1"/>
</dbReference>
<dbReference type="Pfam" id="PF13499">
    <property type="entry name" value="EF-hand_7"/>
    <property type="match status" value="2"/>
</dbReference>
<dbReference type="PROSITE" id="PS50222">
    <property type="entry name" value="EF_HAND_2"/>
    <property type="match status" value="4"/>
</dbReference>
<dbReference type="GO" id="GO:0005509">
    <property type="term" value="F:calcium ion binding"/>
    <property type="evidence" value="ECO:0007669"/>
    <property type="project" value="InterPro"/>
</dbReference>
<dbReference type="CDD" id="cd00051">
    <property type="entry name" value="EFh"/>
    <property type="match status" value="1"/>
</dbReference>
<sequence>MTWAGPISLTIDRKTFPPPHTPSPGVVRRIHAPPLPSASLLKQHSWSPDLIREEAWSKRQDISRHRHLRRGKSLTDEDLDELKASFELGFGFGSPENADPRLSNTLPALELYFAVQKSYNDAVSNKSTTSSSSLSDGDTSPHHTVYQTSDDPQTVKTKLKQWARVVACTISLDAQTERALIDRFGGFVEDMSSIYRTVSRKEKPRRHHGLTTQKKQEIKEAFELFDTDGSGTIDAKELNVAMRALGFEMTEEQINKMIADVDKDGSGAIDFDEFVHMMTAKIGERDTKEELTKAFQIIDLDKNGKISPDDIKRMAKDLGENFTDAEIREMVEEADRDRDGEVNMDEFMRMMRRTAYGGN</sequence>
<proteinExistence type="predicted"/>
<evidence type="ECO:0000256" key="4">
    <source>
        <dbReference type="SAM" id="MobiDB-lite"/>
    </source>
</evidence>
<dbReference type="PROSITE" id="PS00018">
    <property type="entry name" value="EF_HAND_1"/>
    <property type="match status" value="4"/>
</dbReference>
<feature type="domain" description="EF-hand" evidence="5">
    <location>
        <begin position="249"/>
        <end position="284"/>
    </location>
</feature>
<keyword evidence="1" id="KW-0479">Metal-binding</keyword>
<dbReference type="InterPro" id="IPR018247">
    <property type="entry name" value="EF_Hand_1_Ca_BS"/>
</dbReference>
<gene>
    <name evidence="6" type="ORF">AT9943_LOCUS13235</name>
</gene>
<reference evidence="6 7" key="1">
    <citation type="submission" date="2020-09" db="EMBL/GenBank/DDBJ databases">
        <authorList>
            <person name="Ashkenazy H."/>
        </authorList>
    </citation>
    <scope>NUCLEOTIDE SEQUENCE [LARGE SCALE GENOMIC DNA]</scope>
    <source>
        <strain evidence="7">cv. Cdm-0</strain>
    </source>
</reference>
<evidence type="ECO:0000256" key="3">
    <source>
        <dbReference type="ARBA" id="ARBA00022837"/>
    </source>
</evidence>
<evidence type="ECO:0000313" key="7">
    <source>
        <dbReference type="Proteomes" id="UP000516314"/>
    </source>
</evidence>
<feature type="domain" description="EF-hand" evidence="5">
    <location>
        <begin position="322"/>
        <end position="357"/>
    </location>
</feature>
<dbReference type="Pfam" id="PF07939">
    <property type="entry name" value="DUF1685"/>
    <property type="match status" value="1"/>
</dbReference>